<organism evidence="7 8">
    <name type="scientific">Chryseobacterium gilvum</name>
    <dbReference type="NCBI Taxonomy" id="2976534"/>
    <lineage>
        <taxon>Bacteria</taxon>
        <taxon>Pseudomonadati</taxon>
        <taxon>Bacteroidota</taxon>
        <taxon>Flavobacteriia</taxon>
        <taxon>Flavobacteriales</taxon>
        <taxon>Weeksellaceae</taxon>
        <taxon>Chryseobacterium group</taxon>
        <taxon>Chryseobacterium</taxon>
    </lineage>
</organism>
<feature type="transmembrane region" description="Helical" evidence="6">
    <location>
        <begin position="430"/>
        <end position="452"/>
    </location>
</feature>
<feature type="transmembrane region" description="Helical" evidence="6">
    <location>
        <begin position="100"/>
        <end position="118"/>
    </location>
</feature>
<name>A0ABT2VUH4_9FLAO</name>
<reference evidence="8" key="1">
    <citation type="submission" date="2023-07" db="EMBL/GenBank/DDBJ databases">
        <title>Chryseobacterium sp. GMJ5 Genome sequencing and assembly.</title>
        <authorList>
            <person name="Jung Y."/>
        </authorList>
    </citation>
    <scope>NUCLEOTIDE SEQUENCE [LARGE SCALE GENOMIC DNA]</scope>
    <source>
        <strain evidence="8">GMJ5</strain>
    </source>
</reference>
<keyword evidence="3 6" id="KW-0812">Transmembrane</keyword>
<proteinExistence type="predicted"/>
<dbReference type="Pfam" id="PF03739">
    <property type="entry name" value="LptF_LptG"/>
    <property type="match status" value="1"/>
</dbReference>
<evidence type="ECO:0000256" key="3">
    <source>
        <dbReference type="ARBA" id="ARBA00022692"/>
    </source>
</evidence>
<feature type="transmembrane region" description="Helical" evidence="6">
    <location>
        <begin position="54"/>
        <end position="79"/>
    </location>
</feature>
<feature type="transmembrane region" description="Helical" evidence="6">
    <location>
        <begin position="399"/>
        <end position="418"/>
    </location>
</feature>
<protein>
    <submittedName>
        <fullName evidence="7">LptF/LptG family permease</fullName>
    </submittedName>
</protein>
<dbReference type="RefSeq" id="WP_262989493.1">
    <property type="nucleotide sequence ID" value="NZ_JAOTEN010000001.1"/>
</dbReference>
<sequence length="484" mass="55581">MFKILDRYIIKTFFGPFLFIFSVLFFIFIVNIIWIQLGQFMGKGLSYVQIMKLLFYLGVSVVSMVLPLTILLASIMSFGEFGERYELAAMKAAGISLTRVMMPLLGVTTVLAILLYFFSNNIIPDFQKKAKNMLFNIAQTKPALNFTPGQFIDQIPGYMVKFDKIEGEEGRNLEGIFIHKKASTFENQQSIVAQKGKFVTPANKNYLQLVLYNGYVFEDSYAGKSDNVRTKQPDQAIKFDTLISHFDISEIINKAIEQERITDDYRFQTFTELNATINKTKKENNKMFANITNDVISQTSSVISYMDKNKIKAPVKSQFKIDTLKSNKRLEMIYNAYNRLENIKTSLETKKTELDPNVKYFSKVVIYQQRIVSYSFTCIIFFMIGASLGSIIRKGGMGVPVIIAIVIFIIFYVINVGFENVAWSGKMNPYLAAWLPNIILFPFGVLMTYKALTDSQLFDSEKYKAFLKPITQRFTKSKEHQRYQ</sequence>
<evidence type="ECO:0000256" key="2">
    <source>
        <dbReference type="ARBA" id="ARBA00022475"/>
    </source>
</evidence>
<feature type="transmembrane region" description="Helical" evidence="6">
    <location>
        <begin position="12"/>
        <end position="34"/>
    </location>
</feature>
<feature type="transmembrane region" description="Helical" evidence="6">
    <location>
        <begin position="371"/>
        <end position="392"/>
    </location>
</feature>
<dbReference type="PANTHER" id="PTHR33529">
    <property type="entry name" value="SLR0882 PROTEIN-RELATED"/>
    <property type="match status" value="1"/>
</dbReference>
<keyword evidence="5 6" id="KW-0472">Membrane</keyword>
<comment type="subcellular location">
    <subcellularLocation>
        <location evidence="1">Cell membrane</location>
        <topology evidence="1">Multi-pass membrane protein</topology>
    </subcellularLocation>
</comment>
<dbReference type="Proteomes" id="UP001208114">
    <property type="component" value="Unassembled WGS sequence"/>
</dbReference>
<dbReference type="PANTHER" id="PTHR33529:SF6">
    <property type="entry name" value="YJGP_YJGQ FAMILY PERMEASE"/>
    <property type="match status" value="1"/>
</dbReference>
<evidence type="ECO:0000313" key="7">
    <source>
        <dbReference type="EMBL" id="MCU7613648.1"/>
    </source>
</evidence>
<gene>
    <name evidence="7" type="ORF">N0B16_04285</name>
</gene>
<keyword evidence="4 6" id="KW-1133">Transmembrane helix</keyword>
<keyword evidence="2" id="KW-1003">Cell membrane</keyword>
<evidence type="ECO:0000256" key="1">
    <source>
        <dbReference type="ARBA" id="ARBA00004651"/>
    </source>
</evidence>
<evidence type="ECO:0000256" key="4">
    <source>
        <dbReference type="ARBA" id="ARBA00022989"/>
    </source>
</evidence>
<comment type="caution">
    <text evidence="7">The sequence shown here is derived from an EMBL/GenBank/DDBJ whole genome shotgun (WGS) entry which is preliminary data.</text>
</comment>
<evidence type="ECO:0000256" key="6">
    <source>
        <dbReference type="SAM" id="Phobius"/>
    </source>
</evidence>
<dbReference type="EMBL" id="JAOTEN010000001">
    <property type="protein sequence ID" value="MCU7613648.1"/>
    <property type="molecule type" value="Genomic_DNA"/>
</dbReference>
<keyword evidence="8" id="KW-1185">Reference proteome</keyword>
<accession>A0ABT2VUH4</accession>
<evidence type="ECO:0000256" key="5">
    <source>
        <dbReference type="ARBA" id="ARBA00023136"/>
    </source>
</evidence>
<dbReference type="InterPro" id="IPR005495">
    <property type="entry name" value="LptG/LptF_permease"/>
</dbReference>
<evidence type="ECO:0000313" key="8">
    <source>
        <dbReference type="Proteomes" id="UP001208114"/>
    </source>
</evidence>